<evidence type="ECO:0000313" key="4">
    <source>
        <dbReference type="Proteomes" id="UP000004994"/>
    </source>
</evidence>
<dbReference type="AlphaFoldDB" id="A0A3Q7J938"/>
<dbReference type="PANTHER" id="PTHR47165">
    <property type="entry name" value="OS03G0429900 PROTEIN"/>
    <property type="match status" value="1"/>
</dbReference>
<dbReference type="Pfam" id="PF08646">
    <property type="entry name" value="Rep_fac-A_C"/>
    <property type="match status" value="1"/>
</dbReference>
<dbReference type="InterPro" id="IPR003871">
    <property type="entry name" value="RFA1B/D_OB_1st"/>
</dbReference>
<proteinExistence type="predicted"/>
<name>A0A3Q7J938_SOLLC</name>
<evidence type="ECO:0008006" key="5">
    <source>
        <dbReference type="Google" id="ProtNLM"/>
    </source>
</evidence>
<dbReference type="OMA" id="CISHNSE"/>
<dbReference type="Pfam" id="PF02721">
    <property type="entry name" value="DUF223"/>
    <property type="match status" value="1"/>
</dbReference>
<organism evidence="3">
    <name type="scientific">Solanum lycopersicum</name>
    <name type="common">Tomato</name>
    <name type="synonym">Lycopersicon esculentum</name>
    <dbReference type="NCBI Taxonomy" id="4081"/>
    <lineage>
        <taxon>Eukaryota</taxon>
        <taxon>Viridiplantae</taxon>
        <taxon>Streptophyta</taxon>
        <taxon>Embryophyta</taxon>
        <taxon>Tracheophyta</taxon>
        <taxon>Spermatophyta</taxon>
        <taxon>Magnoliopsida</taxon>
        <taxon>eudicotyledons</taxon>
        <taxon>Gunneridae</taxon>
        <taxon>Pentapetalae</taxon>
        <taxon>asterids</taxon>
        <taxon>lamiids</taxon>
        <taxon>Solanales</taxon>
        <taxon>Solanaceae</taxon>
        <taxon>Solanoideae</taxon>
        <taxon>Solaneae</taxon>
        <taxon>Solanum</taxon>
        <taxon>Solanum subgen. Lycopersicon</taxon>
    </lineage>
</organism>
<dbReference type="GO" id="GO:0005662">
    <property type="term" value="C:DNA replication factor A complex"/>
    <property type="evidence" value="ECO:0000318"/>
    <property type="project" value="GO_Central"/>
</dbReference>
<dbReference type="Gene3D" id="2.40.50.140">
    <property type="entry name" value="Nucleic acid-binding proteins"/>
    <property type="match status" value="3"/>
</dbReference>
<reference evidence="3" key="2">
    <citation type="submission" date="2019-01" db="UniProtKB">
        <authorList>
            <consortium name="EnsemblPlants"/>
        </authorList>
    </citation>
    <scope>IDENTIFICATION</scope>
    <source>
        <strain evidence="3">cv. Heinz 1706</strain>
    </source>
</reference>
<sequence length="430" mass="50213">MRLVPHNTSLLKKNGESYFLGSFIIKLLTNYFFYQGNLMRGIIRKNQVNRFKDKLNEGSVFIIKNFKVVERIGGYRPIQNSLKIIFFPDVIDSRVNNNIVLSDESSSSIFVDIVSCLYGIGDIESVGSKWKKRDIYILTDYLAKAKITLWEEFGEKFCPYLYNNDAGPYIVIVTSTTVKEFRGNCYRFSCTYYFNPIGEVSFSTTYASKIYVNLDIDYIRSLAPKFSTMSNEVQIIKSSNVNSLPREEEMFLNRMDIKELLEAEWSSELQVLFLLRFSHNCVTVKSKIIEIHNYFGWYYISCNVCSKKIEPTNSIYRCHNFNKDCKFPLVVNESNLLCKHRYKIHLKVTDRTGDTTFILFNPVAEKLLDTSAHKLFNKLTTANNDVPVQVQSLFERVLENFTISKLWIPDDNLEVQYKLRKEEKVLQYRL</sequence>
<dbReference type="GO" id="GO:0007004">
    <property type="term" value="P:telomere maintenance via telomerase"/>
    <property type="evidence" value="ECO:0000318"/>
    <property type="project" value="GO_Central"/>
</dbReference>
<dbReference type="InterPro" id="IPR012340">
    <property type="entry name" value="NA-bd_OB-fold"/>
</dbReference>
<evidence type="ECO:0000259" key="1">
    <source>
        <dbReference type="Pfam" id="PF02721"/>
    </source>
</evidence>
<dbReference type="SUPFAM" id="SSF50249">
    <property type="entry name" value="Nucleic acid-binding proteins"/>
    <property type="match status" value="2"/>
</dbReference>
<dbReference type="EnsemblPlants" id="Solyc12g038200.2.1">
    <property type="protein sequence ID" value="Solyc12g038200.2.1"/>
    <property type="gene ID" value="Solyc12g038200.2"/>
</dbReference>
<keyword evidence="4" id="KW-1185">Reference proteome</keyword>
<dbReference type="GO" id="GO:0003684">
    <property type="term" value="F:damaged DNA binding"/>
    <property type="evidence" value="ECO:0000318"/>
    <property type="project" value="GO_Central"/>
</dbReference>
<dbReference type="GO" id="GO:0000724">
    <property type="term" value="P:double-strand break repair via homologous recombination"/>
    <property type="evidence" value="ECO:0000318"/>
    <property type="project" value="GO_Central"/>
</dbReference>
<reference evidence="3" key="1">
    <citation type="journal article" date="2012" name="Nature">
        <title>The tomato genome sequence provides insights into fleshy fruit evolution.</title>
        <authorList>
            <consortium name="Tomato Genome Consortium"/>
        </authorList>
    </citation>
    <scope>NUCLEOTIDE SEQUENCE [LARGE SCALE GENOMIC DNA]</scope>
    <source>
        <strain evidence="3">cv. Heinz 1706</strain>
    </source>
</reference>
<dbReference type="GO" id="GO:0051321">
    <property type="term" value="P:meiotic cell cycle"/>
    <property type="evidence" value="ECO:0000318"/>
    <property type="project" value="GO_Central"/>
</dbReference>
<dbReference type="Proteomes" id="UP000004994">
    <property type="component" value="Chromosome 12"/>
</dbReference>
<evidence type="ECO:0000259" key="2">
    <source>
        <dbReference type="Pfam" id="PF08646"/>
    </source>
</evidence>
<dbReference type="Gramene" id="Solyc12g038200.2.1">
    <property type="protein sequence ID" value="Solyc12g038200.2.1"/>
    <property type="gene ID" value="Solyc12g038200.2"/>
</dbReference>
<dbReference type="InterPro" id="IPR013955">
    <property type="entry name" value="Rep_factor-A_C"/>
</dbReference>
<feature type="domain" description="Replication factor A C-terminal" evidence="2">
    <location>
        <begin position="283"/>
        <end position="390"/>
    </location>
</feature>
<feature type="domain" description="Replication protein A 70 kDa DNA-binding subunit B/D first OB fold" evidence="1">
    <location>
        <begin position="35"/>
        <end position="88"/>
    </location>
</feature>
<dbReference type="PANTHER" id="PTHR47165:SF4">
    <property type="entry name" value="OS03G0429900 PROTEIN"/>
    <property type="match status" value="1"/>
</dbReference>
<evidence type="ECO:0000313" key="3">
    <source>
        <dbReference type="EnsemblPlants" id="Solyc12g038200.2.1"/>
    </source>
</evidence>
<protein>
    <recommendedName>
        <fullName evidence="5">Replication factor A C-terminal domain-containing protein</fullName>
    </recommendedName>
</protein>
<dbReference type="GO" id="GO:0043047">
    <property type="term" value="F:single-stranded telomeric DNA binding"/>
    <property type="evidence" value="ECO:0000318"/>
    <property type="project" value="GO_Central"/>
</dbReference>
<dbReference type="GO" id="GO:0006260">
    <property type="term" value="P:DNA replication"/>
    <property type="evidence" value="ECO:0000318"/>
    <property type="project" value="GO_Central"/>
</dbReference>
<dbReference type="GO" id="GO:0006289">
    <property type="term" value="P:nucleotide-excision repair"/>
    <property type="evidence" value="ECO:0000318"/>
    <property type="project" value="GO_Central"/>
</dbReference>
<dbReference type="InParanoid" id="A0A3Q7J938"/>
<accession>A0A3Q7J938</accession>